<reference evidence="1 2" key="1">
    <citation type="journal article" date="2014" name="Genome Announc.">
        <title>Draft genome sequence of Sclerotinia borealis, a psychrophilic plant pathogenic fungus.</title>
        <authorList>
            <person name="Mardanov A.V."/>
            <person name="Beletsky A.V."/>
            <person name="Kadnikov V.V."/>
            <person name="Ignatov A.N."/>
            <person name="Ravin N.V."/>
        </authorList>
    </citation>
    <scope>NUCLEOTIDE SEQUENCE [LARGE SCALE GENOMIC DNA]</scope>
    <source>
        <strain evidence="2">F-4157</strain>
    </source>
</reference>
<sequence>MPTTYSSSEKTHILKLCTTHNIRDGHPTPRGIWPLIATAMQMEAQQHLPGGQQFDSDPWHFRHYLPKTLNSLALRWIREEARKERTRKFRDLQARRARGEKTLTEIIEEHIASGLSVRTDFGFVVL</sequence>
<proteinExistence type="predicted"/>
<dbReference type="AlphaFoldDB" id="W9CLT2"/>
<comment type="caution">
    <text evidence="1">The sequence shown here is derived from an EMBL/GenBank/DDBJ whole genome shotgun (WGS) entry which is preliminary data.</text>
</comment>
<gene>
    <name evidence="1" type="ORF">SBOR_4124</name>
</gene>
<dbReference type="OrthoDB" id="3462612at2759"/>
<protein>
    <submittedName>
        <fullName evidence="1">Uncharacterized protein</fullName>
    </submittedName>
</protein>
<dbReference type="Proteomes" id="UP000019487">
    <property type="component" value="Unassembled WGS sequence"/>
</dbReference>
<evidence type="ECO:0000313" key="2">
    <source>
        <dbReference type="Proteomes" id="UP000019487"/>
    </source>
</evidence>
<dbReference type="EMBL" id="AYSA01000184">
    <property type="protein sequence ID" value="ESZ95470.1"/>
    <property type="molecule type" value="Genomic_DNA"/>
</dbReference>
<accession>W9CLT2</accession>
<organism evidence="1 2">
    <name type="scientific">Sclerotinia borealis (strain F-4128)</name>
    <dbReference type="NCBI Taxonomy" id="1432307"/>
    <lineage>
        <taxon>Eukaryota</taxon>
        <taxon>Fungi</taxon>
        <taxon>Dikarya</taxon>
        <taxon>Ascomycota</taxon>
        <taxon>Pezizomycotina</taxon>
        <taxon>Leotiomycetes</taxon>
        <taxon>Helotiales</taxon>
        <taxon>Sclerotiniaceae</taxon>
        <taxon>Sclerotinia</taxon>
    </lineage>
</organism>
<dbReference type="HOGENOM" id="CLU_1970209_0_0_1"/>
<name>W9CLT2_SCLBF</name>
<keyword evidence="2" id="KW-1185">Reference proteome</keyword>
<evidence type="ECO:0000313" key="1">
    <source>
        <dbReference type="EMBL" id="ESZ95470.1"/>
    </source>
</evidence>